<dbReference type="EMBL" id="GISG01222624">
    <property type="protein sequence ID" value="MBA4664069.1"/>
    <property type="molecule type" value="Transcribed_RNA"/>
</dbReference>
<accession>A0A7C9EMA4</accession>
<reference evidence="1" key="1">
    <citation type="journal article" date="2013" name="J. Plant Res.">
        <title>Effect of fungi and light on seed germination of three Opuntia species from semiarid lands of central Mexico.</title>
        <authorList>
            <person name="Delgado-Sanchez P."/>
            <person name="Jimenez-Bremont J.F."/>
            <person name="Guerrero-Gonzalez Mde L."/>
            <person name="Flores J."/>
        </authorList>
    </citation>
    <scope>NUCLEOTIDE SEQUENCE</scope>
    <source>
        <tissue evidence="1">Cladode</tissue>
    </source>
</reference>
<proteinExistence type="predicted"/>
<reference evidence="1" key="2">
    <citation type="submission" date="2020-07" db="EMBL/GenBank/DDBJ databases">
        <authorList>
            <person name="Vera ALvarez R."/>
            <person name="Arias-Moreno D.M."/>
            <person name="Jimenez-Jacinto V."/>
            <person name="Jimenez-Bremont J.F."/>
            <person name="Swaminathan K."/>
            <person name="Moose S.P."/>
            <person name="Guerrero-Gonzalez M.L."/>
            <person name="Marino-Ramirez L."/>
            <person name="Landsman D."/>
            <person name="Rodriguez-Kessler M."/>
            <person name="Delgado-Sanchez P."/>
        </authorList>
    </citation>
    <scope>NUCLEOTIDE SEQUENCE</scope>
    <source>
        <tissue evidence="1">Cladode</tissue>
    </source>
</reference>
<sequence length="151" mass="17298">MMEMKSPWELLSAFSLLIPRLSLLFSFLLHLTLSSPPSHDVPPLPQLPSHPHLLLHLFLRQRQRQSFSPVLERMGIVGENGAMSDDFKVGDFDPQLAEEVLPDATTTEDKVDEEKEEIKVRVDKYELCDQKMIKYIPCLDIIDGIRQLNST</sequence>
<organism evidence="1">
    <name type="scientific">Opuntia streptacantha</name>
    <name type="common">Prickly pear cactus</name>
    <name type="synonym">Opuntia cardona</name>
    <dbReference type="NCBI Taxonomy" id="393608"/>
    <lineage>
        <taxon>Eukaryota</taxon>
        <taxon>Viridiplantae</taxon>
        <taxon>Streptophyta</taxon>
        <taxon>Embryophyta</taxon>
        <taxon>Tracheophyta</taxon>
        <taxon>Spermatophyta</taxon>
        <taxon>Magnoliopsida</taxon>
        <taxon>eudicotyledons</taxon>
        <taxon>Gunneridae</taxon>
        <taxon>Pentapetalae</taxon>
        <taxon>Caryophyllales</taxon>
        <taxon>Cactineae</taxon>
        <taxon>Cactaceae</taxon>
        <taxon>Opuntioideae</taxon>
        <taxon>Opuntia</taxon>
    </lineage>
</organism>
<name>A0A7C9EMA4_OPUST</name>
<dbReference type="AlphaFoldDB" id="A0A7C9EMA4"/>
<evidence type="ECO:0000313" key="1">
    <source>
        <dbReference type="EMBL" id="MBA4664069.1"/>
    </source>
</evidence>
<protein>
    <submittedName>
        <fullName evidence="1">Uncharacterized protein</fullName>
    </submittedName>
</protein>